<accession>A0AAQ2C3W5</accession>
<comment type="caution">
    <text evidence="2">The sequence shown here is derived from an EMBL/GenBank/DDBJ whole genome shotgun (WGS) entry which is preliminary data.</text>
</comment>
<dbReference type="InterPro" id="IPR008972">
    <property type="entry name" value="Cupredoxin"/>
</dbReference>
<sequence>MDATNGRPRRFDMKNPLAGSFDIAVNERVQVKVVYETKMWHPCIHTGTRSSSPGPVQEDDTVIVCPKESVTFEFQADNPGQWLTRCRRPAGRTMRLADLRRWTGRARL</sequence>
<dbReference type="SUPFAM" id="SSF49503">
    <property type="entry name" value="Cupredoxins"/>
    <property type="match status" value="1"/>
</dbReference>
<dbReference type="InterPro" id="IPR011706">
    <property type="entry name" value="Cu-oxidase_C"/>
</dbReference>
<dbReference type="Pfam" id="PF07731">
    <property type="entry name" value="Cu-oxidase_2"/>
    <property type="match status" value="1"/>
</dbReference>
<name>A0AAQ2C3W5_9MICO</name>
<feature type="domain" description="Plastocyanin-like" evidence="1">
    <location>
        <begin position="57"/>
        <end position="86"/>
    </location>
</feature>
<dbReference type="Proteomes" id="UP000297403">
    <property type="component" value="Unassembled WGS sequence"/>
</dbReference>
<evidence type="ECO:0000313" key="2">
    <source>
        <dbReference type="EMBL" id="TFC41789.1"/>
    </source>
</evidence>
<protein>
    <recommendedName>
        <fullName evidence="1">Plastocyanin-like domain-containing protein</fullName>
    </recommendedName>
</protein>
<dbReference type="Gene3D" id="2.60.40.420">
    <property type="entry name" value="Cupredoxins - blue copper proteins"/>
    <property type="match status" value="1"/>
</dbReference>
<dbReference type="EMBL" id="SOFY01000084">
    <property type="protein sequence ID" value="TFC41789.1"/>
    <property type="molecule type" value="Genomic_DNA"/>
</dbReference>
<gene>
    <name evidence="2" type="ORF">E3O49_15505</name>
</gene>
<reference evidence="2 3" key="1">
    <citation type="submission" date="2019-03" db="EMBL/GenBank/DDBJ databases">
        <title>Genomics of glacier-inhabiting Cryobacterium strains.</title>
        <authorList>
            <person name="Liu Q."/>
            <person name="Xin Y.-H."/>
        </authorList>
    </citation>
    <scope>NUCLEOTIDE SEQUENCE [LARGE SCALE GENOMIC DNA]</scope>
    <source>
        <strain evidence="3">TMT1-22</strain>
    </source>
</reference>
<organism evidence="2 3">
    <name type="scientific">Cryobacterium shii</name>
    <dbReference type="NCBI Taxonomy" id="1259235"/>
    <lineage>
        <taxon>Bacteria</taxon>
        <taxon>Bacillati</taxon>
        <taxon>Actinomycetota</taxon>
        <taxon>Actinomycetes</taxon>
        <taxon>Micrococcales</taxon>
        <taxon>Microbacteriaceae</taxon>
        <taxon>Cryobacterium</taxon>
    </lineage>
</organism>
<dbReference type="GO" id="GO:0005507">
    <property type="term" value="F:copper ion binding"/>
    <property type="evidence" value="ECO:0007669"/>
    <property type="project" value="InterPro"/>
</dbReference>
<proteinExistence type="predicted"/>
<dbReference type="GO" id="GO:0016491">
    <property type="term" value="F:oxidoreductase activity"/>
    <property type="evidence" value="ECO:0007669"/>
    <property type="project" value="InterPro"/>
</dbReference>
<keyword evidence="3" id="KW-1185">Reference proteome</keyword>
<dbReference type="AlphaFoldDB" id="A0AAQ2C3W5"/>
<evidence type="ECO:0000313" key="3">
    <source>
        <dbReference type="Proteomes" id="UP000297403"/>
    </source>
</evidence>
<evidence type="ECO:0000259" key="1">
    <source>
        <dbReference type="Pfam" id="PF07731"/>
    </source>
</evidence>